<evidence type="ECO:0000313" key="10">
    <source>
        <dbReference type="EMBL" id="ACM59062.1"/>
    </source>
</evidence>
<dbReference type="AlphaFoldDB" id="B9LX71"/>
<evidence type="ECO:0000259" key="9">
    <source>
        <dbReference type="Pfam" id="PF01895"/>
    </source>
</evidence>
<comment type="subunit">
    <text evidence="3 7">Homodimer.</text>
</comment>
<keyword evidence="8" id="KW-0175">Coiled coil</keyword>
<evidence type="ECO:0000313" key="11">
    <source>
        <dbReference type="Proteomes" id="UP000000740"/>
    </source>
</evidence>
<keyword evidence="10" id="KW-0614">Plasmid</keyword>
<keyword evidence="4 7" id="KW-0813">Transport</keyword>
<evidence type="ECO:0000256" key="1">
    <source>
        <dbReference type="ARBA" id="ARBA00004496"/>
    </source>
</evidence>
<feature type="domain" description="PhoU" evidence="9">
    <location>
        <begin position="20"/>
        <end position="107"/>
    </location>
</feature>
<dbReference type="FunFam" id="1.20.58.220:FF:000004">
    <property type="entry name" value="Phosphate-specific transport system accessory protein PhoU"/>
    <property type="match status" value="1"/>
</dbReference>
<dbReference type="InterPro" id="IPR028366">
    <property type="entry name" value="PhoU"/>
</dbReference>
<gene>
    <name evidence="10" type="ordered locus">Hlac_3555</name>
</gene>
<evidence type="ECO:0000256" key="8">
    <source>
        <dbReference type="SAM" id="Coils"/>
    </source>
</evidence>
<organism evidence="10 11">
    <name type="scientific">Halorubrum lacusprofundi (strain ATCC 49239 / DSM 5036 / JCM 8891 / ACAM 34)</name>
    <dbReference type="NCBI Taxonomy" id="416348"/>
    <lineage>
        <taxon>Archaea</taxon>
        <taxon>Methanobacteriati</taxon>
        <taxon>Methanobacteriota</taxon>
        <taxon>Stenosarchaea group</taxon>
        <taxon>Halobacteria</taxon>
        <taxon>Halobacteriales</taxon>
        <taxon>Haloferacaceae</taxon>
        <taxon>Halorubrum</taxon>
    </lineage>
</organism>
<dbReference type="Gene3D" id="1.20.58.220">
    <property type="entry name" value="Phosphate transport system protein phou homolog 2, domain 2"/>
    <property type="match status" value="1"/>
</dbReference>
<dbReference type="PANTHER" id="PTHR42930">
    <property type="entry name" value="PHOSPHATE-SPECIFIC TRANSPORT SYSTEM ACCESSORY PROTEIN PHOU"/>
    <property type="match status" value="1"/>
</dbReference>
<evidence type="ECO:0000256" key="7">
    <source>
        <dbReference type="PIRNR" id="PIRNR003107"/>
    </source>
</evidence>
<dbReference type="eggNOG" id="arCOG00232">
    <property type="taxonomic scope" value="Archaea"/>
</dbReference>
<dbReference type="PIRSF" id="PIRSF003107">
    <property type="entry name" value="PhoU"/>
    <property type="match status" value="1"/>
</dbReference>
<dbReference type="GO" id="GO:0030643">
    <property type="term" value="P:intracellular phosphate ion homeostasis"/>
    <property type="evidence" value="ECO:0007669"/>
    <property type="project" value="InterPro"/>
</dbReference>
<proteinExistence type="inferred from homology"/>
<dbReference type="Proteomes" id="UP000000740">
    <property type="component" value="Plasmid pHLAC01"/>
</dbReference>
<dbReference type="GO" id="GO:0045936">
    <property type="term" value="P:negative regulation of phosphate metabolic process"/>
    <property type="evidence" value="ECO:0007669"/>
    <property type="project" value="InterPro"/>
</dbReference>
<dbReference type="GeneID" id="7402398"/>
<dbReference type="GO" id="GO:0005737">
    <property type="term" value="C:cytoplasm"/>
    <property type="evidence" value="ECO:0007669"/>
    <property type="project" value="UniProtKB-SubCell"/>
</dbReference>
<name>B9LX71_HALLT</name>
<evidence type="ECO:0000256" key="4">
    <source>
        <dbReference type="ARBA" id="ARBA00022448"/>
    </source>
</evidence>
<accession>B9LX71</accession>
<dbReference type="GO" id="GO:0006817">
    <property type="term" value="P:phosphate ion transport"/>
    <property type="evidence" value="ECO:0007669"/>
    <property type="project" value="UniProtKB-KW"/>
</dbReference>
<dbReference type="InterPro" id="IPR038078">
    <property type="entry name" value="PhoU-like_sf"/>
</dbReference>
<reference evidence="10 11" key="1">
    <citation type="journal article" date="2016" name="Stand. Genomic Sci.">
        <title>Complete genome sequence of the Antarctic Halorubrum lacusprofundi type strain ACAM 34.</title>
        <authorList>
            <person name="Anderson I.J."/>
            <person name="DasSarma P."/>
            <person name="Lucas S."/>
            <person name="Copeland A."/>
            <person name="Lapidus A."/>
            <person name="Del Rio T.G."/>
            <person name="Tice H."/>
            <person name="Dalin E."/>
            <person name="Bruce D.C."/>
            <person name="Goodwin L."/>
            <person name="Pitluck S."/>
            <person name="Sims D."/>
            <person name="Brettin T.S."/>
            <person name="Detter J.C."/>
            <person name="Han C.S."/>
            <person name="Larimer F."/>
            <person name="Hauser L."/>
            <person name="Land M."/>
            <person name="Ivanova N."/>
            <person name="Richardson P."/>
            <person name="Cavicchioli R."/>
            <person name="DasSarma S."/>
            <person name="Woese C.R."/>
            <person name="Kyrpides N.C."/>
        </authorList>
    </citation>
    <scope>NUCLEOTIDE SEQUENCE [LARGE SCALE GENOMIC DNA]</scope>
    <source>
        <strain evidence="11">ATCC 49239 / DSM 5036 / JCM 8891 / ACAM 34</strain>
    </source>
</reference>
<dbReference type="Pfam" id="PF01895">
    <property type="entry name" value="PhoU"/>
    <property type="match status" value="2"/>
</dbReference>
<evidence type="ECO:0000256" key="2">
    <source>
        <dbReference type="ARBA" id="ARBA00008107"/>
    </source>
</evidence>
<dbReference type="InterPro" id="IPR026022">
    <property type="entry name" value="PhoU_dom"/>
</dbReference>
<dbReference type="RefSeq" id="WP_012660262.1">
    <property type="nucleotide sequence ID" value="NC_012030.1"/>
</dbReference>
<dbReference type="HOGENOM" id="CLU_078518_3_0_2"/>
<keyword evidence="6 7" id="KW-0592">Phosphate transport</keyword>
<comment type="subcellular location">
    <subcellularLocation>
        <location evidence="1 7">Cytoplasm</location>
    </subcellularLocation>
</comment>
<dbReference type="PANTHER" id="PTHR42930:SF3">
    <property type="entry name" value="PHOSPHATE-SPECIFIC TRANSPORT SYSTEM ACCESSORY PROTEIN PHOU"/>
    <property type="match status" value="1"/>
</dbReference>
<dbReference type="SUPFAM" id="SSF109755">
    <property type="entry name" value="PhoU-like"/>
    <property type="match status" value="1"/>
</dbReference>
<evidence type="ECO:0000256" key="5">
    <source>
        <dbReference type="ARBA" id="ARBA00022490"/>
    </source>
</evidence>
<feature type="coiled-coil region" evidence="8">
    <location>
        <begin position="6"/>
        <end position="48"/>
    </location>
</feature>
<evidence type="ECO:0000256" key="3">
    <source>
        <dbReference type="ARBA" id="ARBA00011738"/>
    </source>
</evidence>
<comment type="similarity">
    <text evidence="2 7">Belongs to the PhoU family.</text>
</comment>
<protein>
    <recommendedName>
        <fullName evidence="7">Phosphate-specific transport system accessory protein PhoU</fullName>
    </recommendedName>
</protein>
<sequence length="225" mass="25411">MITVPREDYRESLDALRSDIESMSEDVLDQLLCALDALERDDHELAREVIDGDDRINQQYLNLEGDCVDLIALQQPVASDLRFIVASFKILTDLERIGDLATNLARYALSGSSEIFSKIRIENIGETAYSQLQMAIEAYMHADSEACRVISDRDDELDASCQTASEAIVRDLVASEPDRWEIEQLLDDVSRLLLTVRDLERIGDHAVNIAARTLYANDSDRKLIY</sequence>
<dbReference type="NCBIfam" id="TIGR02135">
    <property type="entry name" value="phoU_full"/>
    <property type="match status" value="1"/>
</dbReference>
<geneLocation type="plasmid" evidence="10 11">
    <name>pHLAC01</name>
</geneLocation>
<feature type="domain" description="PhoU" evidence="9">
    <location>
        <begin position="122"/>
        <end position="212"/>
    </location>
</feature>
<evidence type="ECO:0000256" key="6">
    <source>
        <dbReference type="ARBA" id="ARBA00022592"/>
    </source>
</evidence>
<dbReference type="KEGG" id="hla:Hlac_3555"/>
<dbReference type="EMBL" id="CP001367">
    <property type="protein sequence ID" value="ACM59062.1"/>
    <property type="molecule type" value="Genomic_DNA"/>
</dbReference>
<keyword evidence="11" id="KW-1185">Reference proteome</keyword>
<keyword evidence="5 7" id="KW-0963">Cytoplasm</keyword>
<comment type="function">
    <text evidence="7">Plays a role in the regulation of phosphate uptake.</text>
</comment>